<proteinExistence type="predicted"/>
<dbReference type="PANTHER" id="PTHR31668">
    <property type="entry name" value="GLUCOSE TRANSPORT TRANSCRIPTION REGULATOR RGT1-RELATED-RELATED"/>
    <property type="match status" value="1"/>
</dbReference>
<dbReference type="SUPFAM" id="SSF57701">
    <property type="entry name" value="Zn2/Cys6 DNA-binding domain"/>
    <property type="match status" value="1"/>
</dbReference>
<keyword evidence="1" id="KW-0539">Nucleus</keyword>
<sequence length="193" mass="21630">MDLNFRFILEEPHGGAPQKGQQRKRARLVTACDACRVKKIKCIRTPKIQQCEACRVSNGTCLYGDRDRYQAERGLSYSYATQIIRGDNEDTKEQSIPPMNAYPPSSTSTDDRSSYPPSHHSNDNGFADNFADVLRPASRKRKASLLGEESEYSDRRLQSPAQAAAQSLIDGNPAKLANGQFSELKRITVPFFR</sequence>
<feature type="domain" description="Zn(2)-C6 fungal-type" evidence="3">
    <location>
        <begin position="31"/>
        <end position="63"/>
    </location>
</feature>
<dbReference type="PROSITE" id="PS00463">
    <property type="entry name" value="ZN2_CY6_FUNGAL_1"/>
    <property type="match status" value="1"/>
</dbReference>
<evidence type="ECO:0000256" key="1">
    <source>
        <dbReference type="ARBA" id="ARBA00023242"/>
    </source>
</evidence>
<evidence type="ECO:0000313" key="4">
    <source>
        <dbReference type="EMBL" id="CCO26565.1"/>
    </source>
</evidence>
<organism evidence="4 5">
    <name type="scientific">Thanatephorus cucumeris (strain AG1-IB / isolate 7/3/14)</name>
    <name type="common">Lettuce bottom rot fungus</name>
    <name type="synonym">Rhizoctonia solani</name>
    <dbReference type="NCBI Taxonomy" id="1108050"/>
    <lineage>
        <taxon>Eukaryota</taxon>
        <taxon>Fungi</taxon>
        <taxon>Dikarya</taxon>
        <taxon>Basidiomycota</taxon>
        <taxon>Agaricomycotina</taxon>
        <taxon>Agaricomycetes</taxon>
        <taxon>Cantharellales</taxon>
        <taxon>Ceratobasidiaceae</taxon>
        <taxon>Rhizoctonia</taxon>
        <taxon>Rhizoctonia solani AG-1</taxon>
    </lineage>
</organism>
<accession>M5BKE3</accession>
<dbReference type="InterPro" id="IPR050797">
    <property type="entry name" value="Carb_Metab_Trans_Reg"/>
</dbReference>
<dbReference type="CDD" id="cd00067">
    <property type="entry name" value="GAL4"/>
    <property type="match status" value="1"/>
</dbReference>
<dbReference type="GO" id="GO:0008270">
    <property type="term" value="F:zinc ion binding"/>
    <property type="evidence" value="ECO:0007669"/>
    <property type="project" value="InterPro"/>
</dbReference>
<evidence type="ECO:0000259" key="3">
    <source>
        <dbReference type="PROSITE" id="PS50048"/>
    </source>
</evidence>
<dbReference type="PROSITE" id="PS50048">
    <property type="entry name" value="ZN2_CY6_FUNGAL_2"/>
    <property type="match status" value="1"/>
</dbReference>
<evidence type="ECO:0000256" key="2">
    <source>
        <dbReference type="SAM" id="MobiDB-lite"/>
    </source>
</evidence>
<dbReference type="PANTHER" id="PTHR31668:SF30">
    <property type="entry name" value="ZN(II)2CYS6 TRANSCRIPTION FACTOR (EUROFUNG)"/>
    <property type="match status" value="1"/>
</dbReference>
<dbReference type="GO" id="GO:0000981">
    <property type="term" value="F:DNA-binding transcription factor activity, RNA polymerase II-specific"/>
    <property type="evidence" value="ECO:0007669"/>
    <property type="project" value="InterPro"/>
</dbReference>
<dbReference type="Pfam" id="PF00172">
    <property type="entry name" value="Zn_clus"/>
    <property type="match status" value="1"/>
</dbReference>
<feature type="region of interest" description="Disordered" evidence="2">
    <location>
        <begin position="86"/>
        <end position="130"/>
    </location>
</feature>
<dbReference type="InterPro" id="IPR036864">
    <property type="entry name" value="Zn2-C6_fun-type_DNA-bd_sf"/>
</dbReference>
<comment type="caution">
    <text evidence="4">The sequence shown here is derived from an EMBL/GenBank/DDBJ whole genome shotgun (WGS) entry which is preliminary data.</text>
</comment>
<gene>
    <name evidence="4" type="ORF">BN14_00592</name>
</gene>
<dbReference type="AlphaFoldDB" id="M5BKE3"/>
<dbReference type="SMART" id="SM00066">
    <property type="entry name" value="GAL4"/>
    <property type="match status" value="1"/>
</dbReference>
<name>M5BKE3_THACB</name>
<dbReference type="EMBL" id="CAOJ01000775">
    <property type="protein sequence ID" value="CCO26565.1"/>
    <property type="molecule type" value="Genomic_DNA"/>
</dbReference>
<protein>
    <recommendedName>
        <fullName evidence="3">Zn(2)-C6 fungal-type domain-containing protein</fullName>
    </recommendedName>
</protein>
<reference evidence="4 5" key="1">
    <citation type="journal article" date="2013" name="J. Biotechnol.">
        <title>Establishment and interpretation of the genome sequence of the phytopathogenic fungus Rhizoctonia solani AG1-IB isolate 7/3/14.</title>
        <authorList>
            <person name="Wibberg D.W."/>
            <person name="Jelonek L.J."/>
            <person name="Rupp O.R."/>
            <person name="Hennig M.H."/>
            <person name="Eikmeyer F.E."/>
            <person name="Goesmann A.G."/>
            <person name="Hartmann A.H."/>
            <person name="Borriss R.B."/>
            <person name="Grosch R.G."/>
            <person name="Puehler A.P."/>
            <person name="Schlueter A.S."/>
        </authorList>
    </citation>
    <scope>NUCLEOTIDE SEQUENCE [LARGE SCALE GENOMIC DNA]</scope>
    <source>
        <strain evidence="5">AG1-IB / isolate 7/3/14</strain>
    </source>
</reference>
<dbReference type="Gene3D" id="4.10.240.10">
    <property type="entry name" value="Zn(2)-C6 fungal-type DNA-binding domain"/>
    <property type="match status" value="1"/>
</dbReference>
<feature type="compositionally biased region" description="Low complexity" evidence="2">
    <location>
        <begin position="102"/>
        <end position="118"/>
    </location>
</feature>
<evidence type="ECO:0000313" key="5">
    <source>
        <dbReference type="Proteomes" id="UP000012065"/>
    </source>
</evidence>
<dbReference type="HOGENOM" id="CLU_1409686_0_0_1"/>
<dbReference type="Proteomes" id="UP000012065">
    <property type="component" value="Unassembled WGS sequence"/>
</dbReference>
<dbReference type="InterPro" id="IPR001138">
    <property type="entry name" value="Zn2Cys6_DnaBD"/>
</dbReference>